<comment type="caution">
    <text evidence="1">The sequence shown here is derived from an EMBL/GenBank/DDBJ whole genome shotgun (WGS) entry which is preliminary data.</text>
</comment>
<sequence>MFPSPSLLPNVHRFGEPTSPKPPQAPQVLHELWGLDLGNVEAIPYIELRAASPLLPPTLEDVSRYLHFPGPPSWAYTPSGALTFGTHISYDLQQSCVDATIYYNSYYATFRRSLTSGYL</sequence>
<evidence type="ECO:0000313" key="2">
    <source>
        <dbReference type="Proteomes" id="UP001163835"/>
    </source>
</evidence>
<accession>A0ACC1TGD4</accession>
<protein>
    <submittedName>
        <fullName evidence="1">Uncharacterized protein</fullName>
    </submittedName>
</protein>
<keyword evidence="2" id="KW-1185">Reference proteome</keyword>
<organism evidence="1 2">
    <name type="scientific">Lentinula aff. lateritia</name>
    <dbReference type="NCBI Taxonomy" id="2804960"/>
    <lineage>
        <taxon>Eukaryota</taxon>
        <taxon>Fungi</taxon>
        <taxon>Dikarya</taxon>
        <taxon>Basidiomycota</taxon>
        <taxon>Agaricomycotina</taxon>
        <taxon>Agaricomycetes</taxon>
        <taxon>Agaricomycetidae</taxon>
        <taxon>Agaricales</taxon>
        <taxon>Marasmiineae</taxon>
        <taxon>Omphalotaceae</taxon>
        <taxon>Lentinula</taxon>
    </lineage>
</organism>
<dbReference type="EMBL" id="MU797024">
    <property type="protein sequence ID" value="KAJ3803678.1"/>
    <property type="molecule type" value="Genomic_DNA"/>
</dbReference>
<proteinExistence type="predicted"/>
<gene>
    <name evidence="1" type="ORF">F5876DRAFT_84716</name>
</gene>
<dbReference type="Proteomes" id="UP001163835">
    <property type="component" value="Unassembled WGS sequence"/>
</dbReference>
<name>A0ACC1TGD4_9AGAR</name>
<evidence type="ECO:0000313" key="1">
    <source>
        <dbReference type="EMBL" id="KAJ3803678.1"/>
    </source>
</evidence>
<reference evidence="1" key="1">
    <citation type="submission" date="2022-09" db="EMBL/GenBank/DDBJ databases">
        <title>A Global Phylogenomic Analysis of the Shiitake Genus Lentinula.</title>
        <authorList>
            <consortium name="DOE Joint Genome Institute"/>
            <person name="Sierra-Patev S."/>
            <person name="Min B."/>
            <person name="Naranjo-Ortiz M."/>
            <person name="Looney B."/>
            <person name="Konkel Z."/>
            <person name="Slot J.C."/>
            <person name="Sakamoto Y."/>
            <person name="Steenwyk J.L."/>
            <person name="Rokas A."/>
            <person name="Carro J."/>
            <person name="Camarero S."/>
            <person name="Ferreira P."/>
            <person name="Molpeceres G."/>
            <person name="Ruiz-Duenas F.J."/>
            <person name="Serrano A."/>
            <person name="Henrissat B."/>
            <person name="Drula E."/>
            <person name="Hughes K.W."/>
            <person name="Mata J.L."/>
            <person name="Ishikawa N.K."/>
            <person name="Vargas-Isla R."/>
            <person name="Ushijima S."/>
            <person name="Smith C.A."/>
            <person name="Ahrendt S."/>
            <person name="Andreopoulos W."/>
            <person name="He G."/>
            <person name="Labutti K."/>
            <person name="Lipzen A."/>
            <person name="Ng V."/>
            <person name="Riley R."/>
            <person name="Sandor L."/>
            <person name="Barry K."/>
            <person name="Martinez A.T."/>
            <person name="Xiao Y."/>
            <person name="Gibbons J.G."/>
            <person name="Terashima K."/>
            <person name="Grigoriev I.V."/>
            <person name="Hibbett D.S."/>
        </authorList>
    </citation>
    <scope>NUCLEOTIDE SEQUENCE</scope>
    <source>
        <strain evidence="1">TMI1499</strain>
    </source>
</reference>